<evidence type="ECO:0000313" key="1">
    <source>
        <dbReference type="EMBL" id="MCF2563692.1"/>
    </source>
</evidence>
<name>A0ABS9CF29_9BACT</name>
<reference evidence="1 2" key="1">
    <citation type="submission" date="2020-12" db="EMBL/GenBank/DDBJ databases">
        <title>Whole genome sequences of gut porcine anaerobes.</title>
        <authorList>
            <person name="Kubasova T."/>
            <person name="Jahodarova E."/>
            <person name="Rychlik I."/>
        </authorList>
    </citation>
    <scope>NUCLEOTIDE SEQUENCE [LARGE SCALE GENOMIC DNA]</scope>
    <source>
        <strain evidence="1 2">An925</strain>
    </source>
</reference>
<gene>
    <name evidence="1" type="ORF">I6E12_06155</name>
</gene>
<dbReference type="RefSeq" id="WP_301637997.1">
    <property type="nucleotide sequence ID" value="NZ_JADYTN010000011.1"/>
</dbReference>
<evidence type="ECO:0000313" key="2">
    <source>
        <dbReference type="Proteomes" id="UP001200470"/>
    </source>
</evidence>
<dbReference type="PROSITE" id="PS51257">
    <property type="entry name" value="PROKAR_LIPOPROTEIN"/>
    <property type="match status" value="1"/>
</dbReference>
<keyword evidence="2" id="KW-1185">Reference proteome</keyword>
<proteinExistence type="predicted"/>
<sequence length="772" mass="86955">MKKLFIYSMMLMATLSIFSCKDDDISESANRDKLFRPAFRTDNNTGKGSTDPYNCAITDLNTAHLYWYTVDDAVAYEIKWAIQNYVANGEQAWIDTEAGVDGKELAGHVVVTDPKQFDLVIKHLSYQTDYRFAIRALHSYDPNNDSWKTDPKNSDWYGYGNGREWADYFEMQTGARYDVPFVIQTLNITKTSMVVRLDRNISKYSDDEKKIFRDHFNFVDDDQNVLKIDYLTFTASKSTPTATTNPTYLHFDIPESAWVNDVAEFTIDGLSENSVYNIDAWDSSIEVKVDACYNSVMKSTKGTPGAPILIKHVPTAKDTIGTGENMNIYDISSYNSMKLDNIISNYNSDVTVAENQVFYLEGGKTYHFTANPNIYKGMTLRTNPEDVAQGKRAKVYLGGMTKTGANVNTCNFMLGRQPNAGENSTITLDIDSIRFMDLDFDVPMATNYGHAQEGTGNAVGNYFMNMYSNGMGINVTLLEWNNCTFQGLIRGFFRIQGSNDFYIHNLKMIDCSHYNSGFYDNNGGGYNYIHADHKGKPKSNILENVEISGNVFYDSPKGSLITDSGRNLNWDASVRWNLNIHHNTFVNFMTRSTKAAWMNTRYIPGGSEASIHDNIWINTKDADDVNRAMNALGWDARNIQGGDGSGKVVFNIYNNWTTNDPYLKGGQPFNNNAFNATSNSPGKWQKTWKDELDTYYPAGLDELKVHCDPELKATDLMVSPNPQHFVGAKPSHLDHHTDKGIDGLYYQQTEKVLNSAIYKSGAGAPRLRNGKK</sequence>
<dbReference type="EMBL" id="JADYTN010000011">
    <property type="protein sequence ID" value="MCF2563692.1"/>
    <property type="molecule type" value="Genomic_DNA"/>
</dbReference>
<accession>A0ABS9CF29</accession>
<protein>
    <submittedName>
        <fullName evidence="1">Uncharacterized protein</fullName>
    </submittedName>
</protein>
<dbReference type="Proteomes" id="UP001200470">
    <property type="component" value="Unassembled WGS sequence"/>
</dbReference>
<comment type="caution">
    <text evidence="1">The sequence shown here is derived from an EMBL/GenBank/DDBJ whole genome shotgun (WGS) entry which is preliminary data.</text>
</comment>
<organism evidence="1 2">
    <name type="scientific">Xylanibacter brevis</name>
    <dbReference type="NCBI Taxonomy" id="83231"/>
    <lineage>
        <taxon>Bacteria</taxon>
        <taxon>Pseudomonadati</taxon>
        <taxon>Bacteroidota</taxon>
        <taxon>Bacteroidia</taxon>
        <taxon>Bacteroidales</taxon>
        <taxon>Prevotellaceae</taxon>
        <taxon>Xylanibacter</taxon>
    </lineage>
</organism>